<reference evidence="2" key="2">
    <citation type="submission" date="2025-08" db="UniProtKB">
        <authorList>
            <consortium name="RefSeq"/>
        </authorList>
    </citation>
    <scope>IDENTIFICATION</scope>
    <source>
        <tissue evidence="2">Leaf</tissue>
    </source>
</reference>
<dbReference type="Proteomes" id="UP000790787">
    <property type="component" value="Chromosome 12"/>
</dbReference>
<name>A0AC58SEG2_TOBAC</name>
<dbReference type="RefSeq" id="XP_075083366.1">
    <property type="nucleotide sequence ID" value="XM_075227265.1"/>
</dbReference>
<organism evidence="1 2">
    <name type="scientific">Nicotiana tabacum</name>
    <name type="common">Common tobacco</name>
    <dbReference type="NCBI Taxonomy" id="4097"/>
    <lineage>
        <taxon>Eukaryota</taxon>
        <taxon>Viridiplantae</taxon>
        <taxon>Streptophyta</taxon>
        <taxon>Embryophyta</taxon>
        <taxon>Tracheophyta</taxon>
        <taxon>Spermatophyta</taxon>
        <taxon>Magnoliopsida</taxon>
        <taxon>eudicotyledons</taxon>
        <taxon>Gunneridae</taxon>
        <taxon>Pentapetalae</taxon>
        <taxon>asterids</taxon>
        <taxon>lamiids</taxon>
        <taxon>Solanales</taxon>
        <taxon>Solanaceae</taxon>
        <taxon>Nicotianoideae</taxon>
        <taxon>Nicotianeae</taxon>
        <taxon>Nicotiana</taxon>
    </lineage>
</organism>
<reference evidence="1" key="1">
    <citation type="journal article" date="2014" name="Nat. Commun.">
        <title>The tobacco genome sequence and its comparison with those of tomato and potato.</title>
        <authorList>
            <person name="Sierro N."/>
            <person name="Battey J.N."/>
            <person name="Ouadi S."/>
            <person name="Bakaher N."/>
            <person name="Bovet L."/>
            <person name="Willig A."/>
            <person name="Goepfert S."/>
            <person name="Peitsch M.C."/>
            <person name="Ivanov N.V."/>
        </authorList>
    </citation>
    <scope>NUCLEOTIDE SEQUENCE [LARGE SCALE GENOMIC DNA]</scope>
</reference>
<proteinExistence type="predicted"/>
<evidence type="ECO:0000313" key="1">
    <source>
        <dbReference type="Proteomes" id="UP000790787"/>
    </source>
</evidence>
<protein>
    <submittedName>
        <fullName evidence="2">Uncharacterized protein LOC142167109</fullName>
    </submittedName>
</protein>
<sequence>MALDTSFPYAVSDLNFSAQQPLPRSLDTHLRPTIDCLRRILGSNEDVVKAIKRAVWLLSFGAHHIMETNVLLLRNYGFSDLMIKKFVFYYTKFGSQRILPTKSTFCKYAYSYVRWTTLAKILAIITVEKDFRVTPDSATFLYGFHALAGQKKIGIFKSFGWSDDHILEMFRKLPHCVAFSEVRIQKALNLYMKELSFEPSYLSSRPALLACSMEKKVLPRMQVLKILDEKKLKRRKWSLYPVLMLAESKFIDYFVLPYKD</sequence>
<gene>
    <name evidence="2" type="primary">LOC142167109</name>
</gene>
<accession>A0AC58SEG2</accession>
<keyword evidence="1" id="KW-1185">Reference proteome</keyword>
<evidence type="ECO:0000313" key="2">
    <source>
        <dbReference type="RefSeq" id="XP_075083366.1"/>
    </source>
</evidence>